<dbReference type="InterPro" id="IPR027417">
    <property type="entry name" value="P-loop_NTPase"/>
</dbReference>
<dbReference type="STRING" id="504800.SAMN04488085_109203"/>
<dbReference type="SUPFAM" id="SSF52540">
    <property type="entry name" value="P-loop containing nucleoside triphosphate hydrolases"/>
    <property type="match status" value="1"/>
</dbReference>
<keyword evidence="5" id="KW-0029">Amino-acid transport</keyword>
<dbReference type="GO" id="GO:0015807">
    <property type="term" value="P:L-amino acid transport"/>
    <property type="evidence" value="ECO:0007669"/>
    <property type="project" value="TreeGrafter"/>
</dbReference>
<dbReference type="OrthoDB" id="9776369at2"/>
<dbReference type="GO" id="GO:0005524">
    <property type="term" value="F:ATP binding"/>
    <property type="evidence" value="ECO:0007669"/>
    <property type="project" value="UniProtKB-KW"/>
</dbReference>
<dbReference type="RefSeq" id="WP_091326318.1">
    <property type="nucleotide sequence ID" value="NZ_FOSW01000009.1"/>
</dbReference>
<dbReference type="InterPro" id="IPR052156">
    <property type="entry name" value="BCAA_Transport_ATP-bd_LivF"/>
</dbReference>
<evidence type="ECO:0000256" key="2">
    <source>
        <dbReference type="ARBA" id="ARBA00022448"/>
    </source>
</evidence>
<keyword evidence="2" id="KW-0813">Transport</keyword>
<dbReference type="SMART" id="SM00382">
    <property type="entry name" value="AAA"/>
    <property type="match status" value="1"/>
</dbReference>
<evidence type="ECO:0000256" key="5">
    <source>
        <dbReference type="ARBA" id="ARBA00022970"/>
    </source>
</evidence>
<reference evidence="7 8" key="1">
    <citation type="submission" date="2016-10" db="EMBL/GenBank/DDBJ databases">
        <authorList>
            <person name="de Groot N.N."/>
        </authorList>
    </citation>
    <scope>NUCLEOTIDE SEQUENCE [LARGE SCALE GENOMIC DNA]</scope>
    <source>
        <strain evidence="7 8">DSM 45317</strain>
    </source>
</reference>
<keyword evidence="8" id="KW-1185">Reference proteome</keyword>
<dbReference type="Proteomes" id="UP000199152">
    <property type="component" value="Unassembled WGS sequence"/>
</dbReference>
<evidence type="ECO:0000313" key="7">
    <source>
        <dbReference type="EMBL" id="SFL33994.1"/>
    </source>
</evidence>
<dbReference type="InParanoid" id="A0A1I4GVD7"/>
<evidence type="ECO:0000256" key="1">
    <source>
        <dbReference type="ARBA" id="ARBA00005417"/>
    </source>
</evidence>
<dbReference type="GO" id="GO:0015658">
    <property type="term" value="F:branched-chain amino acid transmembrane transporter activity"/>
    <property type="evidence" value="ECO:0007669"/>
    <property type="project" value="TreeGrafter"/>
</dbReference>
<dbReference type="CDD" id="cd03224">
    <property type="entry name" value="ABC_TM1139_LivF_branched"/>
    <property type="match status" value="1"/>
</dbReference>
<sequence length="238" mass="25597">MAEPLLQLSGVHAAYGDVEVLRGVDLEVGEGEVVVLLGANGAGKTTTLRAICGMVGTRGSVRLGGTELTGKPTEWVVRRGISHVPQGRGVFGVLSVEENLRVGAWNRTDAKGIEADIERWYTVFPRLAERRTQLAGGMSGGEQQMLAVARGLMARPRLLLLDEPSLGLAQIITRELFAQLEAINREESVAMLIVEQNAELALSFAHRGYVLESGSIVLSGSADAVRGNEDMRRAYLGY</sequence>
<name>A0A1I4GVD7_9ACTN</name>
<evidence type="ECO:0000259" key="6">
    <source>
        <dbReference type="PROSITE" id="PS50893"/>
    </source>
</evidence>
<accession>A0A1I4GVD7</accession>
<dbReference type="PROSITE" id="PS50893">
    <property type="entry name" value="ABC_TRANSPORTER_2"/>
    <property type="match status" value="1"/>
</dbReference>
<dbReference type="AlphaFoldDB" id="A0A1I4GVD7"/>
<dbReference type="Gene3D" id="3.40.50.300">
    <property type="entry name" value="P-loop containing nucleotide triphosphate hydrolases"/>
    <property type="match status" value="1"/>
</dbReference>
<evidence type="ECO:0000256" key="4">
    <source>
        <dbReference type="ARBA" id="ARBA00022840"/>
    </source>
</evidence>
<keyword evidence="3" id="KW-0547">Nucleotide-binding</keyword>
<dbReference type="PANTHER" id="PTHR43820">
    <property type="entry name" value="HIGH-AFFINITY BRANCHED-CHAIN AMINO ACID TRANSPORT ATP-BINDING PROTEIN LIVF"/>
    <property type="match status" value="1"/>
</dbReference>
<keyword evidence="4 7" id="KW-0067">ATP-binding</keyword>
<protein>
    <submittedName>
        <fullName evidence="7">Amino acid/amide ABC transporter ATP-binding protein 2, HAAT family</fullName>
    </submittedName>
</protein>
<evidence type="ECO:0000256" key="3">
    <source>
        <dbReference type="ARBA" id="ARBA00022741"/>
    </source>
</evidence>
<feature type="domain" description="ABC transporter" evidence="6">
    <location>
        <begin position="6"/>
        <end position="238"/>
    </location>
</feature>
<organism evidence="7 8">
    <name type="scientific">Geodermatophilus ruber</name>
    <dbReference type="NCBI Taxonomy" id="504800"/>
    <lineage>
        <taxon>Bacteria</taxon>
        <taxon>Bacillati</taxon>
        <taxon>Actinomycetota</taxon>
        <taxon>Actinomycetes</taxon>
        <taxon>Geodermatophilales</taxon>
        <taxon>Geodermatophilaceae</taxon>
        <taxon>Geodermatophilus</taxon>
    </lineage>
</organism>
<proteinExistence type="inferred from homology"/>
<gene>
    <name evidence="7" type="ORF">SAMN04488085_109203</name>
</gene>
<dbReference type="PANTHER" id="PTHR43820:SF4">
    <property type="entry name" value="HIGH-AFFINITY BRANCHED-CHAIN AMINO ACID TRANSPORT ATP-BINDING PROTEIN LIVF"/>
    <property type="match status" value="1"/>
</dbReference>
<evidence type="ECO:0000313" key="8">
    <source>
        <dbReference type="Proteomes" id="UP000199152"/>
    </source>
</evidence>
<dbReference type="InterPro" id="IPR017871">
    <property type="entry name" value="ABC_transporter-like_CS"/>
</dbReference>
<dbReference type="GO" id="GO:0016887">
    <property type="term" value="F:ATP hydrolysis activity"/>
    <property type="evidence" value="ECO:0007669"/>
    <property type="project" value="InterPro"/>
</dbReference>
<comment type="similarity">
    <text evidence="1">Belongs to the ABC transporter superfamily.</text>
</comment>
<dbReference type="InterPro" id="IPR003439">
    <property type="entry name" value="ABC_transporter-like_ATP-bd"/>
</dbReference>
<dbReference type="InterPro" id="IPR003593">
    <property type="entry name" value="AAA+_ATPase"/>
</dbReference>
<dbReference type="PROSITE" id="PS00211">
    <property type="entry name" value="ABC_TRANSPORTER_1"/>
    <property type="match status" value="1"/>
</dbReference>
<dbReference type="Pfam" id="PF00005">
    <property type="entry name" value="ABC_tran"/>
    <property type="match status" value="1"/>
</dbReference>
<dbReference type="EMBL" id="FOSW01000009">
    <property type="protein sequence ID" value="SFL33994.1"/>
    <property type="molecule type" value="Genomic_DNA"/>
</dbReference>